<sequence>MTNTTHRSDWQTIKSLWPYIWQSKYRVMLAFVALTLAKVANLGIPVVLKQIVDGMTPNPTLQVALLAPIMLLLAYGALRVSMTLFNELREIVFFRVSENAARAVSLQVFNRLHSLSLRFHLGRQTGGLTRDIERGTRGVRTLIGFSFMTIVPTLIEMGMVLGFLWAKYDLVFVGITAAALVGYIGYTVGITEWRTQYRKHMNELDSRANQKAIDSLLNFETVKYFNNEQFEANRYDQGLGQFRKAAIRSQSSLSLLNFGQQLIISLALIVILWYTTQGVVNKKLSVGDLVLINTLMLQLYVPLNFLGVMYRELKQSLVDVDKMFTLLHSEPDIADADDARELVVKDGRIEFKHVDFSYMENRQILHDVSFTVEPNTTTAIVGKSGAGKSTLSRLLFRFYDIQSGEILIDGQSVKDVTQLSLRKAIGIVPQDTVLFNDSLGYNIAYGRPDATPDDIMAAAQAAHLGDFLKRLPEGLETPVGERGLKISGGEKQRVAIARTLLKNTPILIFDEATSALDSHAEKAIQSAFDDAAKNRTTLIVAHRLSTIVYADQILVLNDGRIVERGTHAELLAKNGEYTAMWAAQQDEQGSIGV</sequence>
<dbReference type="FunFam" id="3.40.50.300:FF:000186">
    <property type="entry name" value="ATP-binding cassette sub-family B member 7, mitochondrial"/>
    <property type="match status" value="1"/>
</dbReference>
<dbReference type="Gene3D" id="3.40.50.300">
    <property type="entry name" value="P-loop containing nucleotide triphosphate hydrolases"/>
    <property type="match status" value="1"/>
</dbReference>
<evidence type="ECO:0000259" key="12">
    <source>
        <dbReference type="PROSITE" id="PS50929"/>
    </source>
</evidence>
<dbReference type="InterPro" id="IPR027417">
    <property type="entry name" value="P-loop_NTPase"/>
</dbReference>
<dbReference type="PROSITE" id="PS50893">
    <property type="entry name" value="ABC_TRANSPORTER_2"/>
    <property type="match status" value="1"/>
</dbReference>
<dbReference type="PANTHER" id="PTHR24221">
    <property type="entry name" value="ATP-BINDING CASSETTE SUB-FAMILY B"/>
    <property type="match status" value="1"/>
</dbReference>
<dbReference type="SUPFAM" id="SSF52540">
    <property type="entry name" value="P-loop containing nucleoside triphosphate hydrolases"/>
    <property type="match status" value="1"/>
</dbReference>
<dbReference type="InterPro" id="IPR003439">
    <property type="entry name" value="ABC_transporter-like_ATP-bd"/>
</dbReference>
<dbReference type="GO" id="GO:0016887">
    <property type="term" value="F:ATP hydrolysis activity"/>
    <property type="evidence" value="ECO:0007669"/>
    <property type="project" value="InterPro"/>
</dbReference>
<keyword evidence="5 10" id="KW-0812">Transmembrane</keyword>
<dbReference type="GO" id="GO:0005886">
    <property type="term" value="C:plasma membrane"/>
    <property type="evidence" value="ECO:0007669"/>
    <property type="project" value="UniProtKB-SubCell"/>
</dbReference>
<reference evidence="13" key="2">
    <citation type="submission" date="2020-09" db="EMBL/GenBank/DDBJ databases">
        <authorList>
            <person name="Sun Q."/>
            <person name="Kim S."/>
        </authorList>
    </citation>
    <scope>NUCLEOTIDE SEQUENCE</scope>
    <source>
        <strain evidence="13">KCTC 32501</strain>
    </source>
</reference>
<dbReference type="Proteomes" id="UP000614287">
    <property type="component" value="Unassembled WGS sequence"/>
</dbReference>
<evidence type="ECO:0000313" key="14">
    <source>
        <dbReference type="Proteomes" id="UP000614287"/>
    </source>
</evidence>
<dbReference type="AlphaFoldDB" id="A0A8J3FZT4"/>
<dbReference type="GO" id="GO:0005524">
    <property type="term" value="F:ATP binding"/>
    <property type="evidence" value="ECO:0007669"/>
    <property type="project" value="UniProtKB-KW"/>
</dbReference>
<comment type="caution">
    <text evidence="13">The sequence shown here is derived from an EMBL/GenBank/DDBJ whole genome shotgun (WGS) entry which is preliminary data.</text>
</comment>
<dbReference type="Gene3D" id="1.20.1560.10">
    <property type="entry name" value="ABC transporter type 1, transmembrane domain"/>
    <property type="match status" value="1"/>
</dbReference>
<comment type="subcellular location">
    <subcellularLocation>
        <location evidence="1">Cell membrane</location>
        <topology evidence="1">Multi-pass membrane protein</topology>
    </subcellularLocation>
</comment>
<proteinExistence type="predicted"/>
<name>A0A8J3FZT4_9BURK</name>
<keyword evidence="6" id="KW-0547">Nucleotide-binding</keyword>
<feature type="transmembrane region" description="Helical" evidence="10">
    <location>
        <begin position="286"/>
        <end position="306"/>
    </location>
</feature>
<keyword evidence="4" id="KW-0997">Cell inner membrane</keyword>
<dbReference type="PROSITE" id="PS50929">
    <property type="entry name" value="ABC_TM1F"/>
    <property type="match status" value="1"/>
</dbReference>
<evidence type="ECO:0000256" key="8">
    <source>
        <dbReference type="ARBA" id="ARBA00022989"/>
    </source>
</evidence>
<feature type="domain" description="ABC transmembrane type-1" evidence="12">
    <location>
        <begin position="29"/>
        <end position="315"/>
    </location>
</feature>
<dbReference type="Pfam" id="PF00005">
    <property type="entry name" value="ABC_tran"/>
    <property type="match status" value="1"/>
</dbReference>
<evidence type="ECO:0000256" key="6">
    <source>
        <dbReference type="ARBA" id="ARBA00022741"/>
    </source>
</evidence>
<keyword evidence="2" id="KW-0813">Transport</keyword>
<feature type="transmembrane region" description="Helical" evidence="10">
    <location>
        <begin position="171"/>
        <end position="191"/>
    </location>
</feature>
<dbReference type="Pfam" id="PF00664">
    <property type="entry name" value="ABC_membrane"/>
    <property type="match status" value="1"/>
</dbReference>
<reference evidence="13" key="1">
    <citation type="journal article" date="2014" name="Int. J. Syst. Evol. Microbiol.">
        <title>Complete genome sequence of Corynebacterium casei LMG S-19264T (=DSM 44701T), isolated from a smear-ripened cheese.</title>
        <authorList>
            <consortium name="US DOE Joint Genome Institute (JGI-PGF)"/>
            <person name="Walter F."/>
            <person name="Albersmeier A."/>
            <person name="Kalinowski J."/>
            <person name="Ruckert C."/>
        </authorList>
    </citation>
    <scope>NUCLEOTIDE SEQUENCE</scope>
    <source>
        <strain evidence="13">KCTC 32501</strain>
    </source>
</reference>
<dbReference type="InterPro" id="IPR003593">
    <property type="entry name" value="AAA+_ATPase"/>
</dbReference>
<dbReference type="InterPro" id="IPR039421">
    <property type="entry name" value="Type_1_exporter"/>
</dbReference>
<feature type="transmembrane region" description="Helical" evidence="10">
    <location>
        <begin position="60"/>
        <end position="78"/>
    </location>
</feature>
<evidence type="ECO:0000256" key="3">
    <source>
        <dbReference type="ARBA" id="ARBA00022475"/>
    </source>
</evidence>
<gene>
    <name evidence="13" type="ORF">GCM10009007_10630</name>
</gene>
<dbReference type="InterPro" id="IPR036640">
    <property type="entry name" value="ABC1_TM_sf"/>
</dbReference>
<evidence type="ECO:0000256" key="7">
    <source>
        <dbReference type="ARBA" id="ARBA00022840"/>
    </source>
</evidence>
<evidence type="ECO:0000256" key="2">
    <source>
        <dbReference type="ARBA" id="ARBA00022448"/>
    </source>
</evidence>
<dbReference type="CDD" id="cd03253">
    <property type="entry name" value="ABCC_ATM1_transporter"/>
    <property type="match status" value="1"/>
</dbReference>
<feature type="domain" description="ABC transporter" evidence="11">
    <location>
        <begin position="349"/>
        <end position="583"/>
    </location>
</feature>
<evidence type="ECO:0000256" key="9">
    <source>
        <dbReference type="ARBA" id="ARBA00023136"/>
    </source>
</evidence>
<feature type="transmembrane region" description="Helical" evidence="10">
    <location>
        <begin position="253"/>
        <end position="274"/>
    </location>
</feature>
<evidence type="ECO:0000259" key="11">
    <source>
        <dbReference type="PROSITE" id="PS50893"/>
    </source>
</evidence>
<evidence type="ECO:0000256" key="10">
    <source>
        <dbReference type="SAM" id="Phobius"/>
    </source>
</evidence>
<organism evidence="13 14">
    <name type="scientific">Formosimonas limnophila</name>
    <dbReference type="NCBI Taxonomy" id="1384487"/>
    <lineage>
        <taxon>Bacteria</taxon>
        <taxon>Pseudomonadati</taxon>
        <taxon>Pseudomonadota</taxon>
        <taxon>Betaproteobacteria</taxon>
        <taxon>Burkholderiales</taxon>
        <taxon>Burkholderiaceae</taxon>
        <taxon>Formosimonas</taxon>
    </lineage>
</organism>
<evidence type="ECO:0000313" key="13">
    <source>
        <dbReference type="EMBL" id="GHA71634.1"/>
    </source>
</evidence>
<dbReference type="GO" id="GO:0140359">
    <property type="term" value="F:ABC-type transporter activity"/>
    <property type="evidence" value="ECO:0007669"/>
    <property type="project" value="InterPro"/>
</dbReference>
<evidence type="ECO:0000256" key="4">
    <source>
        <dbReference type="ARBA" id="ARBA00022519"/>
    </source>
</evidence>
<dbReference type="InterPro" id="IPR011527">
    <property type="entry name" value="ABC1_TM_dom"/>
</dbReference>
<dbReference type="GO" id="GO:0006879">
    <property type="term" value="P:intracellular iron ion homeostasis"/>
    <property type="evidence" value="ECO:0007669"/>
    <property type="project" value="TreeGrafter"/>
</dbReference>
<dbReference type="SMART" id="SM00382">
    <property type="entry name" value="AAA"/>
    <property type="match status" value="1"/>
</dbReference>
<protein>
    <submittedName>
        <fullName evidence="13">Metal ABC transporter permease</fullName>
    </submittedName>
</protein>
<accession>A0A8J3FZT4</accession>
<feature type="transmembrane region" description="Helical" evidence="10">
    <location>
        <begin position="27"/>
        <end position="48"/>
    </location>
</feature>
<dbReference type="InterPro" id="IPR017871">
    <property type="entry name" value="ABC_transporter-like_CS"/>
</dbReference>
<keyword evidence="7" id="KW-0067">ATP-binding</keyword>
<dbReference type="PROSITE" id="PS00211">
    <property type="entry name" value="ABC_TRANSPORTER_1"/>
    <property type="match status" value="1"/>
</dbReference>
<dbReference type="CDD" id="cd18582">
    <property type="entry name" value="ABC_6TM_ATM1_ABCB7"/>
    <property type="match status" value="1"/>
</dbReference>
<keyword evidence="3" id="KW-1003">Cell membrane</keyword>
<evidence type="ECO:0000256" key="5">
    <source>
        <dbReference type="ARBA" id="ARBA00022692"/>
    </source>
</evidence>
<dbReference type="PANTHER" id="PTHR24221:SF402">
    <property type="entry name" value="IRON-SULFUR CLUSTERS TRANSPORTER ABCB7, MITOCHONDRIAL"/>
    <property type="match status" value="1"/>
</dbReference>
<keyword evidence="14" id="KW-1185">Reference proteome</keyword>
<dbReference type="RefSeq" id="WP_189492725.1">
    <property type="nucleotide sequence ID" value="NZ_BMZG01000005.1"/>
</dbReference>
<keyword evidence="8 10" id="KW-1133">Transmembrane helix</keyword>
<dbReference type="SUPFAM" id="SSF90123">
    <property type="entry name" value="ABC transporter transmembrane region"/>
    <property type="match status" value="1"/>
</dbReference>
<feature type="transmembrane region" description="Helical" evidence="10">
    <location>
        <begin position="142"/>
        <end position="165"/>
    </location>
</feature>
<dbReference type="EMBL" id="BMZG01000005">
    <property type="protein sequence ID" value="GHA71634.1"/>
    <property type="molecule type" value="Genomic_DNA"/>
</dbReference>
<evidence type="ECO:0000256" key="1">
    <source>
        <dbReference type="ARBA" id="ARBA00004651"/>
    </source>
</evidence>
<keyword evidence="9 10" id="KW-0472">Membrane</keyword>